<reference evidence="17" key="2">
    <citation type="submission" date="2010-07" db="EMBL/GenBank/DDBJ databases">
        <authorList>
            <consortium name="The Broad Institute Genome Sequencing Platform"/>
            <consortium name="Broad Institute Genome Sequencing Center for Infectious Disease"/>
            <person name="Ma L.-J."/>
            <person name="Dead R."/>
            <person name="Young S."/>
            <person name="Zeng Q."/>
            <person name="Koehrsen M."/>
            <person name="Alvarado L."/>
            <person name="Berlin A."/>
            <person name="Chapman S.B."/>
            <person name="Chen Z."/>
            <person name="Freedman E."/>
            <person name="Gellesch M."/>
            <person name="Goldberg J."/>
            <person name="Griggs A."/>
            <person name="Gujja S."/>
            <person name="Heilman E.R."/>
            <person name="Heiman D."/>
            <person name="Hepburn T."/>
            <person name="Howarth C."/>
            <person name="Jen D."/>
            <person name="Larson L."/>
            <person name="Mehta T."/>
            <person name="Neiman D."/>
            <person name="Pearson M."/>
            <person name="Roberts A."/>
            <person name="Saif S."/>
            <person name="Shea T."/>
            <person name="Shenoy N."/>
            <person name="Sisk P."/>
            <person name="Stolte C."/>
            <person name="Sykes S."/>
            <person name="Walk T."/>
            <person name="White J."/>
            <person name="Yandava C."/>
            <person name="Haas B."/>
            <person name="Nusbaum C."/>
            <person name="Birren B."/>
        </authorList>
    </citation>
    <scope>NUCLEOTIDE SEQUENCE</scope>
    <source>
        <strain evidence="17">R3-111a-1</strain>
    </source>
</reference>
<keyword evidence="11" id="KW-0472">Membrane</keyword>
<keyword evidence="8" id="KW-0072">Autophagy</keyword>
<feature type="compositionally biased region" description="Basic and acidic residues" evidence="15">
    <location>
        <begin position="47"/>
        <end position="66"/>
    </location>
</feature>
<dbReference type="GO" id="GO:0035091">
    <property type="term" value="F:phosphatidylinositol binding"/>
    <property type="evidence" value="ECO:0007669"/>
    <property type="project" value="InterPro"/>
</dbReference>
<dbReference type="STRING" id="644352.J3P481"/>
<feature type="region of interest" description="Disordered" evidence="15">
    <location>
        <begin position="198"/>
        <end position="232"/>
    </location>
</feature>
<keyword evidence="9 14" id="KW-0175">Coiled coil</keyword>
<dbReference type="PANTHER" id="PTHR45949:SF2">
    <property type="entry name" value="SORTING NEXIN-4"/>
    <property type="match status" value="1"/>
</dbReference>
<dbReference type="FunFam" id="3.30.1520.10:FF:000035">
    <property type="entry name" value="Sorting nexin-4 protein"/>
    <property type="match status" value="1"/>
</dbReference>
<evidence type="ECO:0000313" key="17">
    <source>
        <dbReference type="EMBL" id="EJT74477.1"/>
    </source>
</evidence>
<dbReference type="OrthoDB" id="205639at2759"/>
<evidence type="ECO:0000256" key="8">
    <source>
        <dbReference type="ARBA" id="ARBA00023006"/>
    </source>
</evidence>
<reference evidence="18" key="5">
    <citation type="submission" date="2018-04" db="UniProtKB">
        <authorList>
            <consortium name="EnsemblFungi"/>
        </authorList>
    </citation>
    <scope>IDENTIFICATION</scope>
    <source>
        <strain evidence="18">R3-111a-1</strain>
    </source>
</reference>
<comment type="similarity">
    <text evidence="3">Belongs to the sorting nexin family.</text>
</comment>
<dbReference type="Pfam" id="PF00787">
    <property type="entry name" value="PX"/>
    <property type="match status" value="1"/>
</dbReference>
<dbReference type="GO" id="GO:0000407">
    <property type="term" value="C:phagophore assembly site"/>
    <property type="evidence" value="ECO:0007669"/>
    <property type="project" value="TreeGrafter"/>
</dbReference>
<dbReference type="EnsemblFungi" id="EJT74477">
    <property type="protein sequence ID" value="EJT74477"/>
    <property type="gene ID" value="GGTG_08317"/>
</dbReference>
<evidence type="ECO:0000256" key="10">
    <source>
        <dbReference type="ARBA" id="ARBA00023121"/>
    </source>
</evidence>
<comment type="subcellular location">
    <subcellularLocation>
        <location evidence="2">Cytoplasm</location>
    </subcellularLocation>
    <subcellularLocation>
        <location evidence="1">Endosome membrane</location>
        <topology evidence="1">Peripheral membrane protein</topology>
    </subcellularLocation>
</comment>
<protein>
    <recommendedName>
        <fullName evidence="12">Sorting nexin-4</fullName>
    </recommendedName>
    <alternativeName>
        <fullName evidence="13">Autophagy-related protein 24</fullName>
    </alternativeName>
</protein>
<keyword evidence="6" id="KW-0967">Endosome</keyword>
<evidence type="ECO:0000259" key="16">
    <source>
        <dbReference type="PROSITE" id="PS50195"/>
    </source>
</evidence>
<dbReference type="PANTHER" id="PTHR45949">
    <property type="entry name" value="SORTING NEXIN-4"/>
    <property type="match status" value="1"/>
</dbReference>
<feature type="region of interest" description="Disordered" evidence="15">
    <location>
        <begin position="1"/>
        <end position="66"/>
    </location>
</feature>
<keyword evidence="19" id="KW-1185">Reference proteome</keyword>
<evidence type="ECO:0000256" key="13">
    <source>
        <dbReference type="ARBA" id="ARBA00041273"/>
    </source>
</evidence>
<dbReference type="RefSeq" id="XP_009224421.1">
    <property type="nucleotide sequence ID" value="XM_009226157.1"/>
</dbReference>
<dbReference type="GeneID" id="20348775"/>
<dbReference type="EMBL" id="GL385398">
    <property type="protein sequence ID" value="EJT74477.1"/>
    <property type="molecule type" value="Genomic_DNA"/>
</dbReference>
<feature type="compositionally biased region" description="Gly residues" evidence="15">
    <location>
        <begin position="23"/>
        <end position="37"/>
    </location>
</feature>
<keyword evidence="7" id="KW-0653">Protein transport</keyword>
<evidence type="ECO:0000256" key="11">
    <source>
        <dbReference type="ARBA" id="ARBA00023136"/>
    </source>
</evidence>
<evidence type="ECO:0000313" key="18">
    <source>
        <dbReference type="EnsemblFungi" id="EJT74477"/>
    </source>
</evidence>
<name>J3P481_GAET3</name>
<proteinExistence type="inferred from homology"/>
<dbReference type="GO" id="GO:0061709">
    <property type="term" value="P:reticulophagy"/>
    <property type="evidence" value="ECO:0007669"/>
    <property type="project" value="TreeGrafter"/>
</dbReference>
<keyword evidence="4" id="KW-0813">Transport</keyword>
<gene>
    <name evidence="18" type="primary">20348775</name>
    <name evidence="17" type="ORF">GGTG_08317</name>
</gene>
<dbReference type="AlphaFoldDB" id="J3P481"/>
<evidence type="ECO:0000256" key="14">
    <source>
        <dbReference type="SAM" id="Coils"/>
    </source>
</evidence>
<keyword evidence="5" id="KW-0963">Cytoplasm</keyword>
<organism evidence="17">
    <name type="scientific">Gaeumannomyces tritici (strain R3-111a-1)</name>
    <name type="common">Wheat and barley take-all root rot fungus</name>
    <name type="synonym">Gaeumannomyces graminis var. tritici</name>
    <dbReference type="NCBI Taxonomy" id="644352"/>
    <lineage>
        <taxon>Eukaryota</taxon>
        <taxon>Fungi</taxon>
        <taxon>Dikarya</taxon>
        <taxon>Ascomycota</taxon>
        <taxon>Pezizomycotina</taxon>
        <taxon>Sordariomycetes</taxon>
        <taxon>Sordariomycetidae</taxon>
        <taxon>Magnaporthales</taxon>
        <taxon>Magnaporthaceae</taxon>
        <taxon>Gaeumannomyces</taxon>
    </lineage>
</organism>
<evidence type="ECO:0000256" key="3">
    <source>
        <dbReference type="ARBA" id="ARBA00010883"/>
    </source>
</evidence>
<feature type="coiled-coil region" evidence="14">
    <location>
        <begin position="426"/>
        <end position="453"/>
    </location>
</feature>
<dbReference type="InterPro" id="IPR036871">
    <property type="entry name" value="PX_dom_sf"/>
</dbReference>
<dbReference type="eggNOG" id="KOG2273">
    <property type="taxonomic scope" value="Eukaryota"/>
</dbReference>
<dbReference type="FunFam" id="1.20.1270.60:FF:000042">
    <property type="entry name" value="Vacuolar targeting protein Atg24"/>
    <property type="match status" value="1"/>
</dbReference>
<dbReference type="GO" id="GO:0010008">
    <property type="term" value="C:endosome membrane"/>
    <property type="evidence" value="ECO:0007669"/>
    <property type="project" value="UniProtKB-SubCell"/>
</dbReference>
<evidence type="ECO:0000256" key="15">
    <source>
        <dbReference type="SAM" id="MobiDB-lite"/>
    </source>
</evidence>
<dbReference type="SUPFAM" id="SSF103657">
    <property type="entry name" value="BAR/IMD domain-like"/>
    <property type="match status" value="1"/>
</dbReference>
<dbReference type="GO" id="GO:0034727">
    <property type="term" value="P:piecemeal microautophagy of the nucleus"/>
    <property type="evidence" value="ECO:0007669"/>
    <property type="project" value="TreeGrafter"/>
</dbReference>
<evidence type="ECO:0000313" key="19">
    <source>
        <dbReference type="Proteomes" id="UP000006039"/>
    </source>
</evidence>
<evidence type="ECO:0000256" key="4">
    <source>
        <dbReference type="ARBA" id="ARBA00022448"/>
    </source>
</evidence>
<dbReference type="Gene3D" id="1.20.1270.60">
    <property type="entry name" value="Arfaptin homology (AH) domain/BAR domain"/>
    <property type="match status" value="1"/>
</dbReference>
<reference evidence="18" key="4">
    <citation type="journal article" date="2015" name="G3 (Bethesda)">
        <title>Genome sequences of three phytopathogenic species of the Magnaporthaceae family of fungi.</title>
        <authorList>
            <person name="Okagaki L.H."/>
            <person name="Nunes C.C."/>
            <person name="Sailsbery J."/>
            <person name="Clay B."/>
            <person name="Brown D."/>
            <person name="John T."/>
            <person name="Oh Y."/>
            <person name="Young N."/>
            <person name="Fitzgerald M."/>
            <person name="Haas B.J."/>
            <person name="Zeng Q."/>
            <person name="Young S."/>
            <person name="Adiconis X."/>
            <person name="Fan L."/>
            <person name="Levin J.Z."/>
            <person name="Mitchell T.K."/>
            <person name="Okubara P.A."/>
            <person name="Farman M.L."/>
            <person name="Kohn L.M."/>
            <person name="Birren B."/>
            <person name="Ma L.-J."/>
            <person name="Dean R.A."/>
        </authorList>
    </citation>
    <scope>NUCLEOTIDE SEQUENCE</scope>
    <source>
        <strain evidence="18">R3-111a-1</strain>
    </source>
</reference>
<dbReference type="GO" id="GO:0015031">
    <property type="term" value="P:protein transport"/>
    <property type="evidence" value="ECO:0007669"/>
    <property type="project" value="UniProtKB-KW"/>
</dbReference>
<evidence type="ECO:0000256" key="2">
    <source>
        <dbReference type="ARBA" id="ARBA00004496"/>
    </source>
</evidence>
<evidence type="ECO:0000256" key="7">
    <source>
        <dbReference type="ARBA" id="ARBA00022927"/>
    </source>
</evidence>
<reference evidence="17" key="3">
    <citation type="submission" date="2010-09" db="EMBL/GenBank/DDBJ databases">
        <title>Annotation of Gaeumannomyces graminis var. tritici R3-111a-1.</title>
        <authorList>
            <consortium name="The Broad Institute Genome Sequencing Platform"/>
            <person name="Ma L.-J."/>
            <person name="Dead R."/>
            <person name="Young S.K."/>
            <person name="Zeng Q."/>
            <person name="Gargeya S."/>
            <person name="Fitzgerald M."/>
            <person name="Haas B."/>
            <person name="Abouelleil A."/>
            <person name="Alvarado L."/>
            <person name="Arachchi H.M."/>
            <person name="Berlin A."/>
            <person name="Brown A."/>
            <person name="Chapman S.B."/>
            <person name="Chen Z."/>
            <person name="Dunbar C."/>
            <person name="Freedman E."/>
            <person name="Gearin G."/>
            <person name="Gellesch M."/>
            <person name="Goldberg J."/>
            <person name="Griggs A."/>
            <person name="Gujja S."/>
            <person name="Heiman D."/>
            <person name="Howarth C."/>
            <person name="Larson L."/>
            <person name="Lui A."/>
            <person name="MacDonald P.J.P."/>
            <person name="Mehta T."/>
            <person name="Montmayeur A."/>
            <person name="Murphy C."/>
            <person name="Neiman D."/>
            <person name="Pearson M."/>
            <person name="Priest M."/>
            <person name="Roberts A."/>
            <person name="Saif S."/>
            <person name="Shea T."/>
            <person name="Shenoy N."/>
            <person name="Sisk P."/>
            <person name="Stolte C."/>
            <person name="Sykes S."/>
            <person name="Yandava C."/>
            <person name="Wortman J."/>
            <person name="Nusbaum C."/>
            <person name="Birren B."/>
        </authorList>
    </citation>
    <scope>NUCLEOTIDE SEQUENCE</scope>
    <source>
        <strain evidence="17">R3-111a-1</strain>
    </source>
</reference>
<dbReference type="GO" id="GO:0000422">
    <property type="term" value="P:autophagy of mitochondrion"/>
    <property type="evidence" value="ECO:0007669"/>
    <property type="project" value="TreeGrafter"/>
</dbReference>
<dbReference type="PROSITE" id="PS50195">
    <property type="entry name" value="PX"/>
    <property type="match status" value="1"/>
</dbReference>
<dbReference type="Gene3D" id="3.30.1520.10">
    <property type="entry name" value="Phox-like domain"/>
    <property type="match status" value="1"/>
</dbReference>
<feature type="domain" description="PX" evidence="16">
    <location>
        <begin position="72"/>
        <end position="194"/>
    </location>
</feature>
<evidence type="ECO:0000256" key="6">
    <source>
        <dbReference type="ARBA" id="ARBA00022753"/>
    </source>
</evidence>
<dbReference type="InterPro" id="IPR001683">
    <property type="entry name" value="PX_dom"/>
</dbReference>
<sequence length="506" mass="55957">MAGLDQDNFSNISWHSDHPDAAMGGGPANPAGGGGSHDGAASDSEAADTRHAPREPEPNYSRLDAHGIGDETLECTVSAPIKENDGTKDAFVSYLITTNTTFPSFQKHQVSVRRRFTDFVFLFKTLSKDYPACAVPPLPDKQRMEYVRGDRFGADFTARRAHSLRRFLARCALHPILRRSAILHTFLESPDWNATMRSRASRSVSMGSGGGGDSSLGPGSPDPSGGGGTANNSVANSVFDNFADTFINAFTKVHKPDRRFIEVRERSDKLDEDLAHVEKLVARVSRREVDLEADQRDLAEQFQKLIVLEPGVEAAVRAFAASVEDTASGLRVLREATERDYLGSLRDLAAFSGALKNLLKAREQKQLDFEQLTEYLNKSRADRDVLASGGYGSGGGGALAGAGGFIRSKIEDVRGVDHELSRRERQRKLEMRIDELTLEVERAKRTSEMFDEEVVKEVADFERIKRVELKRQFGALARSHTDFYDATVDVWERYIREMEKDGAIAP</sequence>
<dbReference type="HOGENOM" id="CLU_027221_2_0_1"/>
<dbReference type="VEuPathDB" id="FungiDB:GGTG_08317"/>
<dbReference type="SMART" id="SM00312">
    <property type="entry name" value="PX"/>
    <property type="match status" value="1"/>
</dbReference>
<reference evidence="19" key="1">
    <citation type="submission" date="2010-07" db="EMBL/GenBank/DDBJ databases">
        <title>The genome sequence of Gaeumannomyces graminis var. tritici strain R3-111a-1.</title>
        <authorList>
            <consortium name="The Broad Institute Genome Sequencing Platform"/>
            <person name="Ma L.-J."/>
            <person name="Dead R."/>
            <person name="Young S."/>
            <person name="Zeng Q."/>
            <person name="Koehrsen M."/>
            <person name="Alvarado L."/>
            <person name="Berlin A."/>
            <person name="Chapman S.B."/>
            <person name="Chen Z."/>
            <person name="Freedman E."/>
            <person name="Gellesch M."/>
            <person name="Goldberg J."/>
            <person name="Griggs A."/>
            <person name="Gujja S."/>
            <person name="Heilman E.R."/>
            <person name="Heiman D."/>
            <person name="Hepburn T."/>
            <person name="Howarth C."/>
            <person name="Jen D."/>
            <person name="Larson L."/>
            <person name="Mehta T."/>
            <person name="Neiman D."/>
            <person name="Pearson M."/>
            <person name="Roberts A."/>
            <person name="Saif S."/>
            <person name="Shea T."/>
            <person name="Shenoy N."/>
            <person name="Sisk P."/>
            <person name="Stolte C."/>
            <person name="Sykes S."/>
            <person name="Walk T."/>
            <person name="White J."/>
            <person name="Yandava C."/>
            <person name="Haas B."/>
            <person name="Nusbaum C."/>
            <person name="Birren B."/>
        </authorList>
    </citation>
    <scope>NUCLEOTIDE SEQUENCE [LARGE SCALE GENOMIC DNA]</scope>
    <source>
        <strain evidence="19">R3-111a-1</strain>
    </source>
</reference>
<dbReference type="SUPFAM" id="SSF64268">
    <property type="entry name" value="PX domain"/>
    <property type="match status" value="1"/>
</dbReference>
<accession>J3P481</accession>
<dbReference type="InterPro" id="IPR027267">
    <property type="entry name" value="AH/BAR_dom_sf"/>
</dbReference>
<dbReference type="GO" id="GO:0005769">
    <property type="term" value="C:early endosome"/>
    <property type="evidence" value="ECO:0007669"/>
    <property type="project" value="TreeGrafter"/>
</dbReference>
<evidence type="ECO:0000256" key="9">
    <source>
        <dbReference type="ARBA" id="ARBA00023054"/>
    </source>
</evidence>
<keyword evidence="10" id="KW-0446">Lipid-binding</keyword>
<evidence type="ECO:0000256" key="12">
    <source>
        <dbReference type="ARBA" id="ARBA00040748"/>
    </source>
</evidence>
<evidence type="ECO:0000256" key="1">
    <source>
        <dbReference type="ARBA" id="ARBA00004481"/>
    </source>
</evidence>
<dbReference type="Proteomes" id="UP000006039">
    <property type="component" value="Unassembled WGS sequence"/>
</dbReference>
<dbReference type="FunCoup" id="J3P481">
    <property type="interactions" value="490"/>
</dbReference>
<dbReference type="GO" id="GO:0032456">
    <property type="term" value="P:endocytic recycling"/>
    <property type="evidence" value="ECO:0007669"/>
    <property type="project" value="TreeGrafter"/>
</dbReference>
<dbReference type="CDD" id="cd06863">
    <property type="entry name" value="PX_Atg24p"/>
    <property type="match status" value="1"/>
</dbReference>
<evidence type="ECO:0000256" key="5">
    <source>
        <dbReference type="ARBA" id="ARBA00022490"/>
    </source>
</evidence>